<dbReference type="STRING" id="1156395.DBT_0596"/>
<gene>
    <name evidence="1" type="ORF">DBT_0596</name>
</gene>
<organism evidence="1 2">
    <name type="scientific">Dissulfuribacter thermophilus</name>
    <dbReference type="NCBI Taxonomy" id="1156395"/>
    <lineage>
        <taxon>Bacteria</taxon>
        <taxon>Pseudomonadati</taxon>
        <taxon>Thermodesulfobacteriota</taxon>
        <taxon>Dissulfuribacteria</taxon>
        <taxon>Dissulfuribacterales</taxon>
        <taxon>Dissulfuribacteraceae</taxon>
        <taxon>Dissulfuribacter</taxon>
    </lineage>
</organism>
<comment type="caution">
    <text evidence="1">The sequence shown here is derived from an EMBL/GenBank/DDBJ whole genome shotgun (WGS) entry which is preliminary data.</text>
</comment>
<name>A0A1B9F8F5_9BACT</name>
<evidence type="ECO:0000313" key="1">
    <source>
        <dbReference type="EMBL" id="OCC16134.1"/>
    </source>
</evidence>
<dbReference type="EMBL" id="MAGO01000002">
    <property type="protein sequence ID" value="OCC16134.1"/>
    <property type="molecule type" value="Genomic_DNA"/>
</dbReference>
<sequence length="37" mass="3977">MRCGVIMGEMSWSCTGLNMAGDAIIGTCILHNFNSEI</sequence>
<proteinExistence type="predicted"/>
<dbReference type="AlphaFoldDB" id="A0A1B9F8F5"/>
<protein>
    <submittedName>
        <fullName evidence="1">Uncharacterized protein</fullName>
    </submittedName>
</protein>
<accession>A0A1B9F8F5</accession>
<dbReference type="Proteomes" id="UP000093080">
    <property type="component" value="Unassembled WGS sequence"/>
</dbReference>
<reference evidence="1 2" key="1">
    <citation type="submission" date="2016-06" db="EMBL/GenBank/DDBJ databases">
        <title>Respiratory ammonification of nitrate coupled to the oxidation of elemental sulfur in deep-sea autotrophic thermophilic bacteria.</title>
        <authorList>
            <person name="Slobodkina G.B."/>
            <person name="Mardanov A.V."/>
            <person name="Ravin N.V."/>
            <person name="Frolova A.A."/>
            <person name="Viryasiv M.B."/>
            <person name="Chernyh N.A."/>
            <person name="Bonch-Osmolovskaya E.A."/>
            <person name="Slobodkin A.I."/>
        </authorList>
    </citation>
    <scope>NUCLEOTIDE SEQUENCE [LARGE SCALE GENOMIC DNA]</scope>
    <source>
        <strain evidence="1 2">S69</strain>
    </source>
</reference>
<evidence type="ECO:0000313" key="2">
    <source>
        <dbReference type="Proteomes" id="UP000093080"/>
    </source>
</evidence>
<keyword evidence="2" id="KW-1185">Reference proteome</keyword>